<dbReference type="InterPro" id="IPR041664">
    <property type="entry name" value="AAA_16"/>
</dbReference>
<dbReference type="InterPro" id="IPR053159">
    <property type="entry name" value="Hybrid_Histidine_Kinase"/>
</dbReference>
<dbReference type="Pfam" id="PF02518">
    <property type="entry name" value="HATPase_c"/>
    <property type="match status" value="1"/>
</dbReference>
<dbReference type="SUPFAM" id="SSF55781">
    <property type="entry name" value="GAF domain-like"/>
    <property type="match status" value="1"/>
</dbReference>
<dbReference type="eggNOG" id="COG2203">
    <property type="taxonomic scope" value="Bacteria"/>
</dbReference>
<feature type="compositionally biased region" description="Acidic residues" evidence="4">
    <location>
        <begin position="1814"/>
        <end position="1826"/>
    </location>
</feature>
<dbReference type="EC" id="2.7.13.3" evidence="2"/>
<keyword evidence="3" id="KW-0597">Phosphoprotein</keyword>
<dbReference type="Gene3D" id="1.10.287.130">
    <property type="match status" value="1"/>
</dbReference>
<dbReference type="SUPFAM" id="SSF55874">
    <property type="entry name" value="ATPase domain of HSP90 chaperone/DNA topoisomerase II/histidine kinase"/>
    <property type="match status" value="1"/>
</dbReference>
<dbReference type="InterPro" id="IPR003661">
    <property type="entry name" value="HisK_dim/P_dom"/>
</dbReference>
<dbReference type="EMBL" id="ABCS01000007">
    <property type="protein sequence ID" value="EDM80895.1"/>
    <property type="molecule type" value="Genomic_DNA"/>
</dbReference>
<evidence type="ECO:0000256" key="4">
    <source>
        <dbReference type="SAM" id="MobiDB-lite"/>
    </source>
</evidence>
<dbReference type="SUPFAM" id="SSF55785">
    <property type="entry name" value="PYP-like sensor domain (PAS domain)"/>
    <property type="match status" value="1"/>
</dbReference>
<dbReference type="Gene3D" id="1.10.510.10">
    <property type="entry name" value="Transferase(Phosphotransferase) domain 1"/>
    <property type="match status" value="1"/>
</dbReference>
<dbReference type="Gene3D" id="3.30.565.10">
    <property type="entry name" value="Histidine kinase-like ATPase, C-terminal domain"/>
    <property type="match status" value="1"/>
</dbReference>
<dbReference type="SMART" id="SM00387">
    <property type="entry name" value="HATPase_c"/>
    <property type="match status" value="1"/>
</dbReference>
<dbReference type="InterPro" id="IPR005467">
    <property type="entry name" value="His_kinase_dom"/>
</dbReference>
<feature type="domain" description="Histidine kinase" evidence="6">
    <location>
        <begin position="1625"/>
        <end position="1903"/>
    </location>
</feature>
<dbReference type="InterPro" id="IPR003594">
    <property type="entry name" value="HATPase_dom"/>
</dbReference>
<organism evidence="7 8">
    <name type="scientific">Plesiocystis pacifica SIR-1</name>
    <dbReference type="NCBI Taxonomy" id="391625"/>
    <lineage>
        <taxon>Bacteria</taxon>
        <taxon>Pseudomonadati</taxon>
        <taxon>Myxococcota</taxon>
        <taxon>Polyangia</taxon>
        <taxon>Nannocystales</taxon>
        <taxon>Nannocystaceae</taxon>
        <taxon>Plesiocystis</taxon>
    </lineage>
</organism>
<dbReference type="PRINTS" id="PR00344">
    <property type="entry name" value="BCTRLSENSOR"/>
</dbReference>
<evidence type="ECO:0000256" key="1">
    <source>
        <dbReference type="ARBA" id="ARBA00000085"/>
    </source>
</evidence>
<keyword evidence="7" id="KW-0418">Kinase</keyword>
<feature type="domain" description="Protein kinase" evidence="5">
    <location>
        <begin position="8"/>
        <end position="267"/>
    </location>
</feature>
<proteinExistence type="predicted"/>
<dbReference type="InterPro" id="IPR029016">
    <property type="entry name" value="GAF-like_dom_sf"/>
</dbReference>
<evidence type="ECO:0000259" key="5">
    <source>
        <dbReference type="PROSITE" id="PS50011"/>
    </source>
</evidence>
<dbReference type="GO" id="GO:0000155">
    <property type="term" value="F:phosphorelay sensor kinase activity"/>
    <property type="evidence" value="ECO:0007669"/>
    <property type="project" value="InterPro"/>
</dbReference>
<protein>
    <recommendedName>
        <fullName evidence="2">histidine kinase</fullName>
        <ecNumber evidence="2">2.7.13.3</ecNumber>
    </recommendedName>
</protein>
<sequence>MGLPITGYSTVELIRATRFSRTYEAVRDDGLEVIARVFDLSVAGVGDHLAFECELARAHELRGVVPIVGVEQTREQLVVLSERVPSVDLSEFSANQAMPLDTFLPVARELAEALVQLHARRLLAWTLSPASVRVGHGGGEVYVLDFGTAAAIEHELLDPDDIELYANMVRYAAPELSGRTRHQPGPHTDLYALGATFYELLTGVPPFAGDSAEELEDAHLFETPEPPNLHRPELPPALDRLVMKLLEKQPEDRYHSAVGVAADLRRLKAEVDAGTELAEVEFELGVADVLELPALSGALHGRERELTLLTSELERAARGDRPRVVLLSGASGSGKSALTEELEDVMIQRRGLLGRGSFEGNRAVPYAGWFAAIDDAIGQLLLGHEELGRFEVLVRERVGILAAVLVDYLPNLRRLLDEPVAEPAAMSLNEARNRFHLALARLLGCLAELGDLALILENLHSADSGSLELLNILLDRSDCGSTLFVCTSRRDAVHEGHPIRVLAAALRNRERNGRAVDLRALTDSAVTEFLDAMLGIRDEDFARFITSRTSNNPEFVFLLLEHLLRMGLLERVLVDEERGAGQSRWRWSLEEFETASIPADIYGLIDARVSDLPRDSAALLREAACLGSAFDLNELCVATDRAPRDTLKLLQPLLEDDLLLATRTGYRFRRARVREFAVNQMSATTRRELYTRRGRALLEGEPTRLEFFTAVHYLGQSRAHADHDEHSRARLVALQLEAGKCCLELAAYDMAMSALNMALEVLHERRPSAEAIDDRLFEITLSRALALSLSGRADVATSIFEELGGWALSPVQRAQLVAQRTRLLVLQGEAAAALEVGLRGLAECGFKLNREPSRVRVLVSVVRAWMGVRKLSEVELGEWPSMTDPVACAAMEISSALVTSSYIVAPLLFAELTAFQVRLFLDHGKHPGTGSAFAQLAMAVGWVLRRPVPAGALADQAMALVDGEQPTLSAVRAEMGGALFVWHMSRPYKDCVARLDVTYERALVIGDFENAGYVAALGLSVHPEVGTDLRGLLEFTQRVHQDIGARLSKGISEIFRVNGSLLAALVGDLDAEFGELARDEDTPRVVPVEPGEFDPETDNRVWFYANCVVRAMFHLIMGEAEAALAYCLRITDFAEVLRGSWSTPRAALLYALATAMELEREGAELDGRGHRRRRRVIVEQLDLLQRWAHDSPHNFGHYRDFVAAELAVLDGDDERAMGLYEQTRAEANVRGCLYVAALACERMAAHMERRAYAVLAQGPRQEAWELYRLWGARAKLRQLEDQFGLNDNDAIPTRRAKGRGSSSNRHANLALDLETITTTLTAISEELDPEAVICKVLEAAMTNAGADRGALLVETEDGLCLAALGGMSRRVQTIVPPLELGSAAAMVPVSVVEYVIRTDKTVVLDDARVDVRFASDSYISRTGVRSLLCMPIGKGKRRLGALVLENRQSASCFSEDRLGVLDFVAAQAGGALDNANLYRALRRSEVQWRSLVDGAPDIIALLDDHGDLTFVNRPLPGWVPGQAPAMEDESVEVWEGAIEAALEQGRRGEAEICITKAASSGRGKGTRRWYEAHIAPIEIEDEPRRVMVIATEITERKNADARRLELEAQLRQQQRLESIGTLASGVAHEINNPVQGILNYAELLGMSREEPELVSEFAGEIAGEAERVATIVRDLLAFSRRDNAPKRTPTQISKIVGSTLSLIRSTLRKDQIDLRNEIPINLPEVLCHSQQIQQIVMNLVTNARDAINERWKGHDERKIIRLSAAAVRVRGEPEPDEDSETLVEGEGPESKAGLTKGDKPNKETSGVSPILVGFDEDARDPDEDPDGDPRWVRLSVTDTGTGIPDEVLAHIFDPFFTTKGRDQGTGLGLSLSHGIARDHGGELWVETKPGEGTTFHLDLPVVMPGEYQD</sequence>
<dbReference type="PANTHER" id="PTHR43642:SF1">
    <property type="entry name" value="HYBRID SIGNAL TRANSDUCTION HISTIDINE KINASE G"/>
    <property type="match status" value="1"/>
</dbReference>
<dbReference type="SUPFAM" id="SSF47384">
    <property type="entry name" value="Homodimeric domain of signal transducing histidine kinase"/>
    <property type="match status" value="1"/>
</dbReference>
<evidence type="ECO:0000256" key="2">
    <source>
        <dbReference type="ARBA" id="ARBA00012438"/>
    </source>
</evidence>
<dbReference type="PROSITE" id="PS50109">
    <property type="entry name" value="HIS_KIN"/>
    <property type="match status" value="1"/>
</dbReference>
<dbReference type="InterPro" id="IPR036097">
    <property type="entry name" value="HisK_dim/P_sf"/>
</dbReference>
<dbReference type="Gene3D" id="3.30.450.20">
    <property type="entry name" value="PAS domain"/>
    <property type="match status" value="1"/>
</dbReference>
<evidence type="ECO:0000259" key="6">
    <source>
        <dbReference type="PROSITE" id="PS50109"/>
    </source>
</evidence>
<gene>
    <name evidence="7" type="ORF">PPSIR1_28333</name>
</gene>
<dbReference type="SMART" id="SM00065">
    <property type="entry name" value="GAF"/>
    <property type="match status" value="1"/>
</dbReference>
<dbReference type="InterPro" id="IPR027417">
    <property type="entry name" value="P-loop_NTPase"/>
</dbReference>
<evidence type="ECO:0000313" key="8">
    <source>
        <dbReference type="Proteomes" id="UP000005801"/>
    </source>
</evidence>
<name>A6FZT9_9BACT</name>
<dbReference type="PROSITE" id="PS50011">
    <property type="entry name" value="PROTEIN_KINASE_DOM"/>
    <property type="match status" value="1"/>
</dbReference>
<dbReference type="Pfam" id="PF00512">
    <property type="entry name" value="HisKA"/>
    <property type="match status" value="1"/>
</dbReference>
<dbReference type="Pfam" id="PF01590">
    <property type="entry name" value="GAF"/>
    <property type="match status" value="1"/>
</dbReference>
<evidence type="ECO:0000313" key="7">
    <source>
        <dbReference type="EMBL" id="EDM80895.1"/>
    </source>
</evidence>
<dbReference type="SMART" id="SM00388">
    <property type="entry name" value="HisKA"/>
    <property type="match status" value="1"/>
</dbReference>
<dbReference type="InterPro" id="IPR003018">
    <property type="entry name" value="GAF"/>
</dbReference>
<dbReference type="OrthoDB" id="9784397at2"/>
<dbReference type="Proteomes" id="UP000005801">
    <property type="component" value="Unassembled WGS sequence"/>
</dbReference>
<dbReference type="InterPro" id="IPR011009">
    <property type="entry name" value="Kinase-like_dom_sf"/>
</dbReference>
<dbReference type="eggNOG" id="COG3899">
    <property type="taxonomic scope" value="Bacteria"/>
</dbReference>
<comment type="caution">
    <text evidence="7">The sequence shown here is derived from an EMBL/GenBank/DDBJ whole genome shotgun (WGS) entry which is preliminary data.</text>
</comment>
<dbReference type="SUPFAM" id="SSF56112">
    <property type="entry name" value="Protein kinase-like (PK-like)"/>
    <property type="match status" value="1"/>
</dbReference>
<dbReference type="RefSeq" id="WP_006969988.1">
    <property type="nucleotide sequence ID" value="NZ_ABCS01000007.1"/>
</dbReference>
<keyword evidence="8" id="KW-1185">Reference proteome</keyword>
<dbReference type="InterPro" id="IPR000014">
    <property type="entry name" value="PAS"/>
</dbReference>
<dbReference type="CDD" id="cd00082">
    <property type="entry name" value="HisKA"/>
    <property type="match status" value="1"/>
</dbReference>
<keyword evidence="7" id="KW-0808">Transferase</keyword>
<dbReference type="InterPro" id="IPR004358">
    <property type="entry name" value="Sig_transdc_His_kin-like_C"/>
</dbReference>
<dbReference type="CDD" id="cd14014">
    <property type="entry name" value="STKc_PknB_like"/>
    <property type="match status" value="1"/>
</dbReference>
<feature type="compositionally biased region" description="Acidic residues" evidence="4">
    <location>
        <begin position="1774"/>
        <end position="1787"/>
    </location>
</feature>
<dbReference type="SMART" id="SM00220">
    <property type="entry name" value="S_TKc"/>
    <property type="match status" value="1"/>
</dbReference>
<dbReference type="InterPro" id="IPR035965">
    <property type="entry name" value="PAS-like_dom_sf"/>
</dbReference>
<dbReference type="STRING" id="391625.PPSIR1_28333"/>
<dbReference type="InterPro" id="IPR000719">
    <property type="entry name" value="Prot_kinase_dom"/>
</dbReference>
<feature type="region of interest" description="Disordered" evidence="4">
    <location>
        <begin position="1768"/>
        <end position="1830"/>
    </location>
</feature>
<dbReference type="Pfam" id="PF13191">
    <property type="entry name" value="AAA_16"/>
    <property type="match status" value="1"/>
</dbReference>
<dbReference type="InterPro" id="IPR036890">
    <property type="entry name" value="HATPase_C_sf"/>
</dbReference>
<reference evidence="7 8" key="1">
    <citation type="submission" date="2007-06" db="EMBL/GenBank/DDBJ databases">
        <authorList>
            <person name="Shimkets L."/>
            <person name="Ferriera S."/>
            <person name="Johnson J."/>
            <person name="Kravitz S."/>
            <person name="Beeson K."/>
            <person name="Sutton G."/>
            <person name="Rogers Y.-H."/>
            <person name="Friedman R."/>
            <person name="Frazier M."/>
            <person name="Venter J.C."/>
        </authorList>
    </citation>
    <scope>NUCLEOTIDE SEQUENCE [LARGE SCALE GENOMIC DNA]</scope>
    <source>
        <strain evidence="7 8">SIR-1</strain>
    </source>
</reference>
<dbReference type="GO" id="GO:0005524">
    <property type="term" value="F:ATP binding"/>
    <property type="evidence" value="ECO:0007669"/>
    <property type="project" value="InterPro"/>
</dbReference>
<dbReference type="Pfam" id="PF00069">
    <property type="entry name" value="Pkinase"/>
    <property type="match status" value="1"/>
</dbReference>
<accession>A6FZT9</accession>
<dbReference type="SUPFAM" id="SSF52540">
    <property type="entry name" value="P-loop containing nucleoside triphosphate hydrolases"/>
    <property type="match status" value="1"/>
</dbReference>
<evidence type="ECO:0000256" key="3">
    <source>
        <dbReference type="ARBA" id="ARBA00022553"/>
    </source>
</evidence>
<dbReference type="NCBIfam" id="TIGR00229">
    <property type="entry name" value="sensory_box"/>
    <property type="match status" value="1"/>
</dbReference>
<dbReference type="PANTHER" id="PTHR43642">
    <property type="entry name" value="HYBRID SIGNAL TRANSDUCTION HISTIDINE KINASE G"/>
    <property type="match status" value="1"/>
</dbReference>
<dbReference type="eggNOG" id="COG4191">
    <property type="taxonomic scope" value="Bacteria"/>
</dbReference>
<comment type="catalytic activity">
    <reaction evidence="1">
        <text>ATP + protein L-histidine = ADP + protein N-phospho-L-histidine.</text>
        <dbReference type="EC" id="2.7.13.3"/>
    </reaction>
</comment>
<dbReference type="Gene3D" id="3.30.450.40">
    <property type="match status" value="1"/>
</dbReference>